<dbReference type="Proteomes" id="UP000593567">
    <property type="component" value="Unassembled WGS sequence"/>
</dbReference>
<dbReference type="PANTHER" id="PTHR11662">
    <property type="entry name" value="SOLUTE CARRIER FAMILY 17"/>
    <property type="match status" value="1"/>
</dbReference>
<feature type="region of interest" description="Disordered" evidence="5">
    <location>
        <begin position="70"/>
        <end position="90"/>
    </location>
</feature>
<dbReference type="OrthoDB" id="2985014at2759"/>
<dbReference type="GO" id="GO:0098700">
    <property type="term" value="P:neurotransmitter loading into synaptic vesicle"/>
    <property type="evidence" value="ECO:0007669"/>
    <property type="project" value="TreeGrafter"/>
</dbReference>
<evidence type="ECO:0000256" key="6">
    <source>
        <dbReference type="SAM" id="Phobius"/>
    </source>
</evidence>
<feature type="transmembrane region" description="Helical" evidence="6">
    <location>
        <begin position="349"/>
        <end position="368"/>
    </location>
</feature>
<feature type="transmembrane region" description="Helical" evidence="6">
    <location>
        <begin position="285"/>
        <end position="302"/>
    </location>
</feature>
<sequence>MNIIEKGAKEKILYPTQDLSRELKNSVKDRFASDQKPVPKKRTRTNIKYQALPDGKYSDTFPSTLECSGLEAENDNSENSQKSPETDGEQKPRFYDCFDRCNKCMSKTSVCGCSIPTRYQMSLLASLGFMISFGIRCNMGVAMIEMTKQSNETEAEFDWTSAQQGLIDSSFFWGYLITQVPGGYLSGILPANRVFGCAITGSALLNLFLPSACKLHYGAAIAVRVTQGLIEGVTYPACHGIWRYWAPPLERSKLATIAFCGSYAGAVIGLPVSSFLTTITWEACFYFYGIVGILWGIVWWFLSFERPASHPRIPQDERVYIEESLGLADNTVIKFSHTPWKKIFTSMPVYAIIVANICRSWTFYLLIVHQTKYLHQVFNIPIGMSGGLGALPHLLMAIVVPFGGYLADLLRRKGLLSTTNVRKIFNCGGFGLEATFLLVVAFTQSYPVAIVSLMLAVGFSGFAISGYNVNHLDIAPRYASILMGISNGFGTLSGILCPIAVSALTGSELLPVQKSESEEPGFTINEDMLKEWKYVFLMAGIIHYIGIIFFAIFASGEKQEWANPQELQEEEIKDNLSKYGSMKGSVHSLQSSKHGQHNWDDEYARSYTKDAISEELLRADSTNNATGDAEDDAASRGSSESDDNETSAVDSSHSSDESDSSEDPVYDSRTQYN</sequence>
<keyword evidence="3 6" id="KW-1133">Transmembrane helix</keyword>
<feature type="transmembrane region" description="Helical" evidence="6">
    <location>
        <begin position="448"/>
        <end position="469"/>
    </location>
</feature>
<dbReference type="GO" id="GO:0030672">
    <property type="term" value="C:synaptic vesicle membrane"/>
    <property type="evidence" value="ECO:0007669"/>
    <property type="project" value="TreeGrafter"/>
</dbReference>
<dbReference type="AlphaFoldDB" id="A0A7J7J1R8"/>
<evidence type="ECO:0000256" key="1">
    <source>
        <dbReference type="ARBA" id="ARBA00004141"/>
    </source>
</evidence>
<keyword evidence="2 6" id="KW-0812">Transmembrane</keyword>
<comment type="caution">
    <text evidence="8">The sequence shown here is derived from an EMBL/GenBank/DDBJ whole genome shotgun (WGS) entry which is preliminary data.</text>
</comment>
<dbReference type="GO" id="GO:0060076">
    <property type="term" value="C:excitatory synapse"/>
    <property type="evidence" value="ECO:0007669"/>
    <property type="project" value="TreeGrafter"/>
</dbReference>
<keyword evidence="9" id="KW-1185">Reference proteome</keyword>
<dbReference type="InterPro" id="IPR020846">
    <property type="entry name" value="MFS_dom"/>
</dbReference>
<feature type="transmembrane region" description="Helical" evidence="6">
    <location>
        <begin position="380"/>
        <end position="403"/>
    </location>
</feature>
<evidence type="ECO:0000256" key="5">
    <source>
        <dbReference type="SAM" id="MobiDB-lite"/>
    </source>
</evidence>
<feature type="region of interest" description="Disordered" evidence="5">
    <location>
        <begin position="25"/>
        <end position="57"/>
    </location>
</feature>
<feature type="region of interest" description="Disordered" evidence="5">
    <location>
        <begin position="615"/>
        <end position="673"/>
    </location>
</feature>
<dbReference type="EMBL" id="VXIV02003233">
    <property type="protein sequence ID" value="KAF6019388.1"/>
    <property type="molecule type" value="Genomic_DNA"/>
</dbReference>
<feature type="domain" description="Major facilitator superfamily (MFS) profile" evidence="7">
    <location>
        <begin position="120"/>
        <end position="558"/>
    </location>
</feature>
<evidence type="ECO:0000256" key="4">
    <source>
        <dbReference type="ARBA" id="ARBA00023136"/>
    </source>
</evidence>
<evidence type="ECO:0000313" key="9">
    <source>
        <dbReference type="Proteomes" id="UP000593567"/>
    </source>
</evidence>
<dbReference type="CDD" id="cd17382">
    <property type="entry name" value="MFS_SLC17A6_7_8_VGluT"/>
    <property type="match status" value="1"/>
</dbReference>
<dbReference type="Pfam" id="PF07690">
    <property type="entry name" value="MFS_1"/>
    <property type="match status" value="1"/>
</dbReference>
<organism evidence="8 9">
    <name type="scientific">Bugula neritina</name>
    <name type="common">Brown bryozoan</name>
    <name type="synonym">Sertularia neritina</name>
    <dbReference type="NCBI Taxonomy" id="10212"/>
    <lineage>
        <taxon>Eukaryota</taxon>
        <taxon>Metazoa</taxon>
        <taxon>Spiralia</taxon>
        <taxon>Lophotrochozoa</taxon>
        <taxon>Bryozoa</taxon>
        <taxon>Gymnolaemata</taxon>
        <taxon>Cheilostomatida</taxon>
        <taxon>Flustrina</taxon>
        <taxon>Buguloidea</taxon>
        <taxon>Bugulidae</taxon>
        <taxon>Bugula</taxon>
    </lineage>
</organism>
<evidence type="ECO:0000256" key="3">
    <source>
        <dbReference type="ARBA" id="ARBA00022989"/>
    </source>
</evidence>
<feature type="transmembrane region" description="Helical" evidence="6">
    <location>
        <begin position="254"/>
        <end position="279"/>
    </location>
</feature>
<evidence type="ECO:0000256" key="2">
    <source>
        <dbReference type="ARBA" id="ARBA00022692"/>
    </source>
</evidence>
<reference evidence="8" key="1">
    <citation type="submission" date="2020-06" db="EMBL/GenBank/DDBJ databases">
        <title>Draft genome of Bugula neritina, a colonial animal packing powerful symbionts and potential medicines.</title>
        <authorList>
            <person name="Rayko M."/>
        </authorList>
    </citation>
    <scope>NUCLEOTIDE SEQUENCE [LARGE SCALE GENOMIC DNA]</scope>
    <source>
        <strain evidence="8">Kwan_BN1</strain>
    </source>
</reference>
<feature type="transmembrane region" description="Helical" evidence="6">
    <location>
        <begin position="481"/>
        <end position="501"/>
    </location>
</feature>
<dbReference type="GO" id="GO:0005326">
    <property type="term" value="F:neurotransmitter transmembrane transporter activity"/>
    <property type="evidence" value="ECO:0007669"/>
    <property type="project" value="TreeGrafter"/>
</dbReference>
<dbReference type="InterPro" id="IPR036259">
    <property type="entry name" value="MFS_trans_sf"/>
</dbReference>
<feature type="transmembrane region" description="Helical" evidence="6">
    <location>
        <begin position="534"/>
        <end position="554"/>
    </location>
</feature>
<evidence type="ECO:0000313" key="8">
    <source>
        <dbReference type="EMBL" id="KAF6019388.1"/>
    </source>
</evidence>
<dbReference type="GO" id="GO:0005313">
    <property type="term" value="F:L-glutamate transmembrane transporter activity"/>
    <property type="evidence" value="ECO:0007669"/>
    <property type="project" value="TreeGrafter"/>
</dbReference>
<dbReference type="FunFam" id="1.20.1250.20:FF:000264">
    <property type="entry name" value="vesicular glutamate transporter 1"/>
    <property type="match status" value="1"/>
</dbReference>
<proteinExistence type="predicted"/>
<dbReference type="GO" id="GO:0050803">
    <property type="term" value="P:regulation of synapse structure or activity"/>
    <property type="evidence" value="ECO:0007669"/>
    <property type="project" value="TreeGrafter"/>
</dbReference>
<dbReference type="InterPro" id="IPR050382">
    <property type="entry name" value="MFS_Na/Anion_cotransporter"/>
</dbReference>
<accession>A0A7J7J1R8</accession>
<name>A0A7J7J1R8_BUGNE</name>
<dbReference type="PROSITE" id="PS50850">
    <property type="entry name" value="MFS"/>
    <property type="match status" value="1"/>
</dbReference>
<dbReference type="InterPro" id="IPR011701">
    <property type="entry name" value="MFS"/>
</dbReference>
<dbReference type="Gene3D" id="1.20.1250.20">
    <property type="entry name" value="MFS general substrate transporter like domains"/>
    <property type="match status" value="2"/>
</dbReference>
<dbReference type="GO" id="GO:0035249">
    <property type="term" value="P:synaptic transmission, glutamatergic"/>
    <property type="evidence" value="ECO:0007669"/>
    <property type="project" value="TreeGrafter"/>
</dbReference>
<comment type="subcellular location">
    <subcellularLocation>
        <location evidence="1">Membrane</location>
        <topology evidence="1">Multi-pass membrane protein</topology>
    </subcellularLocation>
</comment>
<protein>
    <recommendedName>
        <fullName evidence="7">Major facilitator superfamily (MFS) profile domain-containing protein</fullName>
    </recommendedName>
</protein>
<dbReference type="FunFam" id="1.20.1250.20:FF:000226">
    <property type="entry name" value="Vesicular GLUtamate transporter"/>
    <property type="match status" value="1"/>
</dbReference>
<gene>
    <name evidence="8" type="ORF">EB796_022278</name>
</gene>
<dbReference type="SUPFAM" id="SSF103473">
    <property type="entry name" value="MFS general substrate transporter"/>
    <property type="match status" value="1"/>
</dbReference>
<keyword evidence="4 6" id="KW-0472">Membrane</keyword>
<evidence type="ECO:0000259" key="7">
    <source>
        <dbReference type="PROSITE" id="PS50850"/>
    </source>
</evidence>
<dbReference type="PANTHER" id="PTHR11662:SF456">
    <property type="entry name" value="VESICULAR GLUTAMATE TRANSPORTER, ISOFORM A"/>
    <property type="match status" value="1"/>
</dbReference>